<dbReference type="AlphaFoldDB" id="A0ABD3N8I2"/>
<sequence length="167" mass="18278">MSKLLALIFLIPIISNTFSTAGAFGTAAVYQRPTSHIHYNIPRKKSFANAAKNYSPFNACRVKQSPLDYVVSEISSSDVVVFSMTNCHHCIQTKHLFARLNVNTKVIELDQLKNGLGPGDDSIAMALHNITGQYTVPNVFVKGKHLGGNDETQAAARSGQLQEMLRS</sequence>
<dbReference type="Pfam" id="PF00462">
    <property type="entry name" value="Glutaredoxin"/>
    <property type="match status" value="1"/>
</dbReference>
<feature type="signal peptide" evidence="1">
    <location>
        <begin position="1"/>
        <end position="23"/>
    </location>
</feature>
<reference evidence="3 4" key="1">
    <citation type="submission" date="2024-10" db="EMBL/GenBank/DDBJ databases">
        <title>Updated reference genomes for cyclostephanoid diatoms.</title>
        <authorList>
            <person name="Roberts W.R."/>
            <person name="Alverson A.J."/>
        </authorList>
    </citation>
    <scope>NUCLEOTIDE SEQUENCE [LARGE SCALE GENOMIC DNA]</scope>
    <source>
        <strain evidence="3 4">AJA010-31</strain>
    </source>
</reference>
<dbReference type="PANTHER" id="PTHR45694">
    <property type="entry name" value="GLUTAREDOXIN 2"/>
    <property type="match status" value="1"/>
</dbReference>
<proteinExistence type="predicted"/>
<dbReference type="PANTHER" id="PTHR45694:SF18">
    <property type="entry name" value="GLUTAREDOXIN-1-RELATED"/>
    <property type="match status" value="1"/>
</dbReference>
<dbReference type="PROSITE" id="PS51354">
    <property type="entry name" value="GLUTAREDOXIN_2"/>
    <property type="match status" value="1"/>
</dbReference>
<protein>
    <recommendedName>
        <fullName evidence="2">Glutaredoxin domain-containing protein</fullName>
    </recommendedName>
</protein>
<gene>
    <name evidence="3" type="ORF">ACHAWO_005989</name>
</gene>
<name>A0ABD3N8I2_9STRA</name>
<organism evidence="3 4">
    <name type="scientific">Cyclotella atomus</name>
    <dbReference type="NCBI Taxonomy" id="382360"/>
    <lineage>
        <taxon>Eukaryota</taxon>
        <taxon>Sar</taxon>
        <taxon>Stramenopiles</taxon>
        <taxon>Ochrophyta</taxon>
        <taxon>Bacillariophyta</taxon>
        <taxon>Coscinodiscophyceae</taxon>
        <taxon>Thalassiosirophycidae</taxon>
        <taxon>Stephanodiscales</taxon>
        <taxon>Stephanodiscaceae</taxon>
        <taxon>Cyclotella</taxon>
    </lineage>
</organism>
<dbReference type="EMBL" id="JALLPJ020001268">
    <property type="protein sequence ID" value="KAL3772330.1"/>
    <property type="molecule type" value="Genomic_DNA"/>
</dbReference>
<dbReference type="Proteomes" id="UP001530400">
    <property type="component" value="Unassembled WGS sequence"/>
</dbReference>
<keyword evidence="4" id="KW-1185">Reference proteome</keyword>
<dbReference type="InterPro" id="IPR014025">
    <property type="entry name" value="Glutaredoxin_subgr"/>
</dbReference>
<evidence type="ECO:0000259" key="2">
    <source>
        <dbReference type="Pfam" id="PF00462"/>
    </source>
</evidence>
<accession>A0ABD3N8I2</accession>
<dbReference type="SUPFAM" id="SSF52833">
    <property type="entry name" value="Thioredoxin-like"/>
    <property type="match status" value="1"/>
</dbReference>
<feature type="chain" id="PRO_5044858801" description="Glutaredoxin domain-containing protein" evidence="1">
    <location>
        <begin position="24"/>
        <end position="167"/>
    </location>
</feature>
<feature type="domain" description="Glutaredoxin" evidence="2">
    <location>
        <begin position="79"/>
        <end position="145"/>
    </location>
</feature>
<keyword evidence="1" id="KW-0732">Signal</keyword>
<evidence type="ECO:0000256" key="1">
    <source>
        <dbReference type="SAM" id="SignalP"/>
    </source>
</evidence>
<dbReference type="CDD" id="cd03419">
    <property type="entry name" value="GRX_GRXh_1_2_like"/>
    <property type="match status" value="1"/>
</dbReference>
<evidence type="ECO:0000313" key="4">
    <source>
        <dbReference type="Proteomes" id="UP001530400"/>
    </source>
</evidence>
<dbReference type="Gene3D" id="3.40.30.10">
    <property type="entry name" value="Glutaredoxin"/>
    <property type="match status" value="1"/>
</dbReference>
<evidence type="ECO:0000313" key="3">
    <source>
        <dbReference type="EMBL" id="KAL3772330.1"/>
    </source>
</evidence>
<dbReference type="PRINTS" id="PR00160">
    <property type="entry name" value="GLUTAREDOXIN"/>
</dbReference>
<dbReference type="InterPro" id="IPR002109">
    <property type="entry name" value="Glutaredoxin"/>
</dbReference>
<comment type="caution">
    <text evidence="3">The sequence shown here is derived from an EMBL/GenBank/DDBJ whole genome shotgun (WGS) entry which is preliminary data.</text>
</comment>
<dbReference type="InterPro" id="IPR036249">
    <property type="entry name" value="Thioredoxin-like_sf"/>
</dbReference>